<dbReference type="Proteomes" id="UP000266313">
    <property type="component" value="Chromosome"/>
</dbReference>
<accession>A0A250KVJ1</accession>
<name>A0A250KVJ1_9GAMM</name>
<evidence type="ECO:0000313" key="2">
    <source>
        <dbReference type="Proteomes" id="UP000266313"/>
    </source>
</evidence>
<dbReference type="KEGG" id="mmai:sS8_3756"/>
<sequence length="86" mass="8933">MVCLNCGATRHYHEIASAEVRLPQAETFADEALDAVAIGGVTDLSSGDCQPEARMIPAVGSRKHGQVLVCGLARLLENALEIGGGT</sequence>
<protein>
    <submittedName>
        <fullName evidence="1">Uncharacterized protein</fullName>
    </submittedName>
</protein>
<dbReference type="AlphaFoldDB" id="A0A250KVJ1"/>
<keyword evidence="2" id="KW-1185">Reference proteome</keyword>
<evidence type="ECO:0000313" key="1">
    <source>
        <dbReference type="EMBL" id="BBA35693.1"/>
    </source>
</evidence>
<reference evidence="1 2" key="1">
    <citation type="submission" date="2016-12" db="EMBL/GenBank/DDBJ databases">
        <title>Genome sequencing of Methylocaldum marinum.</title>
        <authorList>
            <person name="Takeuchi M."/>
            <person name="Kamagata Y."/>
            <person name="Hiraoka S."/>
            <person name="Oshima K."/>
            <person name="Hattori M."/>
            <person name="Iwasaki W."/>
        </authorList>
    </citation>
    <scope>NUCLEOTIDE SEQUENCE [LARGE SCALE GENOMIC DNA]</scope>
    <source>
        <strain evidence="1 2">S8</strain>
    </source>
</reference>
<proteinExistence type="predicted"/>
<organism evidence="1 2">
    <name type="scientific">Methylocaldum marinum</name>
    <dbReference type="NCBI Taxonomy" id="1432792"/>
    <lineage>
        <taxon>Bacteria</taxon>
        <taxon>Pseudomonadati</taxon>
        <taxon>Pseudomonadota</taxon>
        <taxon>Gammaproteobacteria</taxon>
        <taxon>Methylococcales</taxon>
        <taxon>Methylococcaceae</taxon>
        <taxon>Methylocaldum</taxon>
    </lineage>
</organism>
<gene>
    <name evidence="1" type="ORF">sS8_3756</name>
</gene>
<dbReference type="EMBL" id="AP017928">
    <property type="protein sequence ID" value="BBA35693.1"/>
    <property type="molecule type" value="Genomic_DNA"/>
</dbReference>